<protein>
    <submittedName>
        <fullName evidence="1">Uncharacterized protein</fullName>
    </submittedName>
</protein>
<evidence type="ECO:0000313" key="1">
    <source>
        <dbReference type="EMBL" id="QPG56518.1"/>
    </source>
</evidence>
<sequence length="126" mass="14445">MPSLSFGCTINHLEGNISEVIVDNNIELTLEMVEELDSYLDAYYPDSFALLVNKINQYSYTYEAELCLGSLEKQKAIAVLYHDLQREKIPPQFNKRRKMDNINIKTFPATKLGTQTALNWLTSHLS</sequence>
<dbReference type="EMBL" id="CP045503">
    <property type="protein sequence ID" value="QPG56518.1"/>
    <property type="molecule type" value="Genomic_DNA"/>
</dbReference>
<accession>A0ABX6V4N4</accession>
<name>A0ABX6V4N4_9GAMM</name>
<organism evidence="1 2">
    <name type="scientific">Shewanella eurypsychrophilus</name>
    <dbReference type="NCBI Taxonomy" id="2593656"/>
    <lineage>
        <taxon>Bacteria</taxon>
        <taxon>Pseudomonadati</taxon>
        <taxon>Pseudomonadota</taxon>
        <taxon>Gammaproteobacteria</taxon>
        <taxon>Alteromonadales</taxon>
        <taxon>Shewanellaceae</taxon>
        <taxon>Shewanella</taxon>
    </lineage>
</organism>
<proteinExistence type="predicted"/>
<gene>
    <name evidence="1" type="ORF">FM038_003085</name>
</gene>
<evidence type="ECO:0000313" key="2">
    <source>
        <dbReference type="Proteomes" id="UP000316416"/>
    </source>
</evidence>
<reference evidence="1" key="1">
    <citation type="submission" date="2021-07" db="EMBL/GenBank/DDBJ databases">
        <title>Shewanella sp. YLB-07 whole genome sequence.</title>
        <authorList>
            <person name="Yu L."/>
        </authorList>
    </citation>
    <scope>NUCLEOTIDE SEQUENCE</scope>
    <source>
        <strain evidence="1">YLB-08</strain>
    </source>
</reference>
<dbReference type="Proteomes" id="UP000316416">
    <property type="component" value="Chromosome"/>
</dbReference>
<keyword evidence="2" id="KW-1185">Reference proteome</keyword>
<dbReference type="RefSeq" id="WP_142871901.1">
    <property type="nucleotide sequence ID" value="NZ_CP045503.2"/>
</dbReference>